<reference evidence="2 3" key="1">
    <citation type="journal article" date="2010" name="Genome Biol. Evol.">
        <title>The sequence of a 1.8-mb bacterial linear plasmid reveals a rich evolutionary reservoir of secondary metabolic pathways.</title>
        <authorList>
            <person name="Medema M.H."/>
            <person name="Trefzer A."/>
            <person name="Kovalchuk A."/>
            <person name="van den Berg M."/>
            <person name="Mueller U."/>
            <person name="Heijne W."/>
            <person name="Wu L."/>
            <person name="Alam M.T."/>
            <person name="Ronning C.M."/>
            <person name="Nierman W.C."/>
            <person name="Bovenberg R.A.L."/>
            <person name="Breitling R."/>
            <person name="Takano E."/>
        </authorList>
    </citation>
    <scope>NUCLEOTIDE SEQUENCE [LARGE SCALE GENOMIC DNA]</scope>
    <source>
        <strain evidence="3">ATCC 27064 / DSM 738 / JCM 4710 / NBRC 13307 / NCIMB 12785 / NRRL 3585 / VKM Ac-602</strain>
    </source>
</reference>
<dbReference type="Proteomes" id="UP000002357">
    <property type="component" value="Chromosome"/>
</dbReference>
<feature type="region of interest" description="Disordered" evidence="1">
    <location>
        <begin position="1"/>
        <end position="39"/>
    </location>
</feature>
<gene>
    <name evidence="2" type="ORF">SCLAV_5323</name>
</gene>
<evidence type="ECO:0000313" key="2">
    <source>
        <dbReference type="EMBL" id="EFG10390.1"/>
    </source>
</evidence>
<dbReference type="EMBL" id="CM000913">
    <property type="protein sequence ID" value="EFG10390.1"/>
    <property type="molecule type" value="Genomic_DNA"/>
</dbReference>
<name>E2PZC9_STRCL</name>
<proteinExistence type="predicted"/>
<organism evidence="2 3">
    <name type="scientific">Streptomyces clavuligerus</name>
    <dbReference type="NCBI Taxonomy" id="1901"/>
    <lineage>
        <taxon>Bacteria</taxon>
        <taxon>Bacillati</taxon>
        <taxon>Actinomycetota</taxon>
        <taxon>Actinomycetes</taxon>
        <taxon>Kitasatosporales</taxon>
        <taxon>Streptomycetaceae</taxon>
        <taxon>Streptomyces</taxon>
    </lineage>
</organism>
<keyword evidence="3" id="KW-1185">Reference proteome</keyword>
<sequence length="53" mass="5750">MNTEVRKGEPVNENLREEHVAPVPTDSGAAASGTVTADDEAIRQQLRSLGYRI</sequence>
<evidence type="ECO:0000313" key="3">
    <source>
        <dbReference type="Proteomes" id="UP000002357"/>
    </source>
</evidence>
<evidence type="ECO:0000256" key="1">
    <source>
        <dbReference type="SAM" id="MobiDB-lite"/>
    </source>
</evidence>
<feature type="compositionally biased region" description="Basic and acidic residues" evidence="1">
    <location>
        <begin position="1"/>
        <end position="20"/>
    </location>
</feature>
<dbReference type="AlphaFoldDB" id="E2PZC9"/>
<accession>E2PZC9</accession>
<protein>
    <submittedName>
        <fullName evidence="2">Uncharacterized protein</fullName>
    </submittedName>
</protein>